<feature type="transmembrane region" description="Helical" evidence="7">
    <location>
        <begin position="232"/>
        <end position="255"/>
    </location>
</feature>
<evidence type="ECO:0000256" key="5">
    <source>
        <dbReference type="ARBA" id="ARBA00022989"/>
    </source>
</evidence>
<accession>A0A084QRX6</accession>
<evidence type="ECO:0000256" key="6">
    <source>
        <dbReference type="ARBA" id="ARBA00023136"/>
    </source>
</evidence>
<feature type="transmembrane region" description="Helical" evidence="7">
    <location>
        <begin position="159"/>
        <end position="180"/>
    </location>
</feature>
<organism evidence="8 9">
    <name type="scientific">Stachybotrys chlorohalonatus (strain IBT 40285)</name>
    <dbReference type="NCBI Taxonomy" id="1283841"/>
    <lineage>
        <taxon>Eukaryota</taxon>
        <taxon>Fungi</taxon>
        <taxon>Dikarya</taxon>
        <taxon>Ascomycota</taxon>
        <taxon>Pezizomycotina</taxon>
        <taxon>Sordariomycetes</taxon>
        <taxon>Hypocreomycetidae</taxon>
        <taxon>Hypocreales</taxon>
        <taxon>Stachybotryaceae</taxon>
        <taxon>Stachybotrys</taxon>
    </lineage>
</organism>
<evidence type="ECO:0000256" key="1">
    <source>
        <dbReference type="ARBA" id="ARBA00004141"/>
    </source>
</evidence>
<feature type="transmembrane region" description="Helical" evidence="7">
    <location>
        <begin position="75"/>
        <end position="93"/>
    </location>
</feature>
<evidence type="ECO:0000256" key="7">
    <source>
        <dbReference type="SAM" id="Phobius"/>
    </source>
</evidence>
<gene>
    <name evidence="8" type="ORF">S40285_04997</name>
</gene>
<keyword evidence="9" id="KW-1185">Reference proteome</keyword>
<feature type="transmembrane region" description="Helical" evidence="7">
    <location>
        <begin position="14"/>
        <end position="37"/>
    </location>
</feature>
<dbReference type="PANTHER" id="PTHR42038:SF2">
    <property type="entry name" value="TERPENE CYCLASE AUSL"/>
    <property type="match status" value="1"/>
</dbReference>
<keyword evidence="4 7" id="KW-0812">Transmembrane</keyword>
<dbReference type="OrthoDB" id="5294024at2759"/>
<name>A0A084QRX6_STAC4</name>
<dbReference type="InterPro" id="IPR039020">
    <property type="entry name" value="PaxB-like"/>
</dbReference>
<evidence type="ECO:0000313" key="9">
    <source>
        <dbReference type="Proteomes" id="UP000028524"/>
    </source>
</evidence>
<comment type="similarity">
    <text evidence="3">Belongs to the paxB family.</text>
</comment>
<comment type="subcellular location">
    <subcellularLocation>
        <location evidence="1">Membrane</location>
        <topology evidence="1">Multi-pass membrane protein</topology>
    </subcellularLocation>
</comment>
<protein>
    <submittedName>
        <fullName evidence="8">Uncharacterized protein</fullName>
    </submittedName>
</protein>
<evidence type="ECO:0000256" key="4">
    <source>
        <dbReference type="ARBA" id="ARBA00022692"/>
    </source>
</evidence>
<dbReference type="Proteomes" id="UP000028524">
    <property type="component" value="Unassembled WGS sequence"/>
</dbReference>
<dbReference type="InParanoid" id="A0A084QRX6"/>
<proteinExistence type="inferred from homology"/>
<dbReference type="GO" id="GO:0016829">
    <property type="term" value="F:lyase activity"/>
    <property type="evidence" value="ECO:0007669"/>
    <property type="project" value="InterPro"/>
</dbReference>
<evidence type="ECO:0000313" key="8">
    <source>
        <dbReference type="EMBL" id="KFA66711.1"/>
    </source>
</evidence>
<keyword evidence="5 7" id="KW-1133">Transmembrane helix</keyword>
<reference evidence="8 9" key="1">
    <citation type="journal article" date="2014" name="BMC Genomics">
        <title>Comparative genome sequencing reveals chemotype-specific gene clusters in the toxigenic black mold Stachybotrys.</title>
        <authorList>
            <person name="Semeiks J."/>
            <person name="Borek D."/>
            <person name="Otwinowski Z."/>
            <person name="Grishin N.V."/>
        </authorList>
    </citation>
    <scope>NUCLEOTIDE SEQUENCE [LARGE SCALE GENOMIC DNA]</scope>
    <source>
        <strain evidence="8 9">IBT 40285</strain>
    </source>
</reference>
<dbReference type="EMBL" id="KL660411">
    <property type="protein sequence ID" value="KFA66711.1"/>
    <property type="molecule type" value="Genomic_DNA"/>
</dbReference>
<dbReference type="Pfam" id="PF25129">
    <property type="entry name" value="Pyr4-TMTC"/>
    <property type="match status" value="1"/>
</dbReference>
<keyword evidence="6 7" id="KW-0472">Membrane</keyword>
<dbReference type="AlphaFoldDB" id="A0A084QRX6"/>
<dbReference type="HOGENOM" id="CLU_087059_0_0_1"/>
<comment type="pathway">
    <text evidence="2">Secondary metabolite biosynthesis.</text>
</comment>
<dbReference type="PANTHER" id="PTHR42038">
    <property type="match status" value="1"/>
</dbReference>
<evidence type="ECO:0000256" key="3">
    <source>
        <dbReference type="ARBA" id="ARBA00006757"/>
    </source>
</evidence>
<feature type="transmembrane region" description="Helical" evidence="7">
    <location>
        <begin position="113"/>
        <end position="133"/>
    </location>
</feature>
<dbReference type="OMA" id="LWWYWPE"/>
<sequence>MGITDIPPEGTPTWVIPLSTALLGGGVGGWLLAYILMVRRSLATKATPVPFIPLGLNLAWELVFAFYVTETWLEFTGFLSWLLLDIPVLYATLSTARNSFAASPLVARNAGRLMAGVVGFGVVCYLYFIRWWLEEEHRGYGVKWGKSWYGHQARDTTELAYWTAGFAQVAFSVGALAMLLQRGHSGGQSYGICVLSYFRSMPSESQEEAGCARCLPTPSLLLWWVWPEAHGYVWQPLSVIMIATGLLCDIAYPFLLAHVRSTEQILPDGTIVAGGALSPKTGKKRV</sequence>
<dbReference type="GO" id="GO:0016020">
    <property type="term" value="C:membrane"/>
    <property type="evidence" value="ECO:0007669"/>
    <property type="project" value="UniProtKB-SubCell"/>
</dbReference>
<evidence type="ECO:0000256" key="2">
    <source>
        <dbReference type="ARBA" id="ARBA00005179"/>
    </source>
</evidence>